<evidence type="ECO:0000313" key="3">
    <source>
        <dbReference type="Proteomes" id="UP000076502"/>
    </source>
</evidence>
<organism evidence="2 3">
    <name type="scientific">Dufourea novaeangliae</name>
    <name type="common">Sweat bee</name>
    <dbReference type="NCBI Taxonomy" id="178035"/>
    <lineage>
        <taxon>Eukaryota</taxon>
        <taxon>Metazoa</taxon>
        <taxon>Ecdysozoa</taxon>
        <taxon>Arthropoda</taxon>
        <taxon>Hexapoda</taxon>
        <taxon>Insecta</taxon>
        <taxon>Pterygota</taxon>
        <taxon>Neoptera</taxon>
        <taxon>Endopterygota</taxon>
        <taxon>Hymenoptera</taxon>
        <taxon>Apocrita</taxon>
        <taxon>Aculeata</taxon>
        <taxon>Apoidea</taxon>
        <taxon>Anthophila</taxon>
        <taxon>Halictidae</taxon>
        <taxon>Rophitinae</taxon>
        <taxon>Dufourea</taxon>
    </lineage>
</organism>
<evidence type="ECO:0000313" key="2">
    <source>
        <dbReference type="EMBL" id="KZC06388.1"/>
    </source>
</evidence>
<dbReference type="Proteomes" id="UP000076502">
    <property type="component" value="Unassembled WGS sequence"/>
</dbReference>
<feature type="compositionally biased region" description="Low complexity" evidence="1">
    <location>
        <begin position="62"/>
        <end position="74"/>
    </location>
</feature>
<evidence type="ECO:0008006" key="4">
    <source>
        <dbReference type="Google" id="ProtNLM"/>
    </source>
</evidence>
<dbReference type="EMBL" id="KQ434809">
    <property type="protein sequence ID" value="KZC06388.1"/>
    <property type="molecule type" value="Genomic_DNA"/>
</dbReference>
<keyword evidence="3" id="KW-1185">Reference proteome</keyword>
<reference evidence="2 3" key="1">
    <citation type="submission" date="2015-07" db="EMBL/GenBank/DDBJ databases">
        <title>The genome of Dufourea novaeangliae.</title>
        <authorList>
            <person name="Pan H."/>
            <person name="Kapheim K."/>
        </authorList>
    </citation>
    <scope>NUCLEOTIDE SEQUENCE [LARGE SCALE GENOMIC DNA]</scope>
    <source>
        <strain evidence="2">0120121106</strain>
        <tissue evidence="2">Whole body</tissue>
    </source>
</reference>
<proteinExistence type="predicted"/>
<accession>A0A154P5C8</accession>
<sequence length="133" mass="15022">MALQTPSCREALRITEGRRVCEYTSVSVLRLERMLETPRHYVVRDYPEVGVRAAQEQYSYAYTNTSSSSSSSATDPYSRRPQRTSFTEENVVKRESGPYGAYSTERSSRTSTVYSVAWPPGYTFVSPISVPPN</sequence>
<feature type="region of interest" description="Disordered" evidence="1">
    <location>
        <begin position="62"/>
        <end position="106"/>
    </location>
</feature>
<gene>
    <name evidence="2" type="ORF">WN55_10298</name>
</gene>
<evidence type="ECO:0000256" key="1">
    <source>
        <dbReference type="SAM" id="MobiDB-lite"/>
    </source>
</evidence>
<dbReference type="AlphaFoldDB" id="A0A154P5C8"/>
<name>A0A154P5C8_DUFNO</name>
<protein>
    <recommendedName>
        <fullName evidence="4">Protein anoxia up-regulated</fullName>
    </recommendedName>
</protein>